<name>A0A238IV29_9RHOB</name>
<proteinExistence type="predicted"/>
<dbReference type="Proteomes" id="UP000201838">
    <property type="component" value="Unassembled WGS sequence"/>
</dbReference>
<dbReference type="EMBL" id="FXXQ01000001">
    <property type="protein sequence ID" value="SMX22197.1"/>
    <property type="molecule type" value="Genomic_DNA"/>
</dbReference>
<reference evidence="2" key="1">
    <citation type="submission" date="2017-05" db="EMBL/GenBank/DDBJ databases">
        <authorList>
            <person name="Rodrigo-Torres L."/>
            <person name="Arahal R. D."/>
            <person name="Lucena T."/>
        </authorList>
    </citation>
    <scope>NUCLEOTIDE SEQUENCE [LARGE SCALE GENOMIC DNA]</scope>
    <source>
        <strain evidence="2">CECT 8489</strain>
    </source>
</reference>
<organism evidence="1 2">
    <name type="scientific">Boseongicola aestuarii</name>
    <dbReference type="NCBI Taxonomy" id="1470561"/>
    <lineage>
        <taxon>Bacteria</taxon>
        <taxon>Pseudomonadati</taxon>
        <taxon>Pseudomonadota</taxon>
        <taxon>Alphaproteobacteria</taxon>
        <taxon>Rhodobacterales</taxon>
        <taxon>Paracoccaceae</taxon>
        <taxon>Boseongicola</taxon>
    </lineage>
</organism>
<gene>
    <name evidence="1" type="ORF">BOA8489_00287</name>
</gene>
<evidence type="ECO:0000313" key="2">
    <source>
        <dbReference type="Proteomes" id="UP000201838"/>
    </source>
</evidence>
<dbReference type="OrthoDB" id="7866651at2"/>
<accession>A0A238IV29</accession>
<protein>
    <submittedName>
        <fullName evidence="1">Uncharacterized protein</fullName>
    </submittedName>
</protein>
<sequence length="123" mass="14081">MLKYDYPVGSHCCRAIHTSHAGFTSEAGKLIARAEKRDRSGMYEFEITGFEILQPGVIYSQRGCAQSAICNSHNQYYVNYWLSLKWRVLNSTLITVTYPALFMHRFPALPKRWTCSFFGTALS</sequence>
<keyword evidence="2" id="KW-1185">Reference proteome</keyword>
<dbReference type="AlphaFoldDB" id="A0A238IV29"/>
<evidence type="ECO:0000313" key="1">
    <source>
        <dbReference type="EMBL" id="SMX22197.1"/>
    </source>
</evidence>